<dbReference type="RefSeq" id="WP_011271107.1">
    <property type="nucleotide sequence ID" value="NZ_LANQ01000001.1"/>
</dbReference>
<gene>
    <name evidence="1" type="ORF">RFEPED_1698</name>
</gene>
<organism evidence="1 2">
    <name type="scientific">Rickettsia felis str. Pedreira</name>
    <dbReference type="NCBI Taxonomy" id="1359196"/>
    <lineage>
        <taxon>Bacteria</taxon>
        <taxon>Pseudomonadati</taxon>
        <taxon>Pseudomonadota</taxon>
        <taxon>Alphaproteobacteria</taxon>
        <taxon>Rickettsiales</taxon>
        <taxon>Rickettsiaceae</taxon>
        <taxon>Rickettsieae</taxon>
        <taxon>Rickettsia</taxon>
        <taxon>spotted fever group</taxon>
    </lineage>
</organism>
<dbReference type="Proteomes" id="UP000033475">
    <property type="component" value="Unassembled WGS sequence"/>
</dbReference>
<dbReference type="PATRIC" id="fig|1359196.3.peg.1645"/>
<comment type="caution">
    <text evidence="1">The sequence shown here is derived from an EMBL/GenBank/DDBJ whole genome shotgun (WGS) entry which is preliminary data.</text>
</comment>
<dbReference type="EMBL" id="LANQ01000001">
    <property type="protein sequence ID" value="KJV59293.1"/>
    <property type="molecule type" value="Genomic_DNA"/>
</dbReference>
<sequence>MKFISLVDTKNQNVITIDEDSLILRIKINEQVKETRLKPYMASVLYEMFSKHPIPLPYEQITEILRQHHLIVSDLMRMHRRLSEIRLFIAQFHPNLDDIILNTRGVGYSLPLRFKNLHQIEPKENIKFKNQEINKAIEALHGLILDAIDMTSKSKIIYSPLGYIMNREPVKQIIVEKISIFNECEQIILKEIRTHEAEFISLRIAYLLVKLKTFIGLARISEYPISEAQWLDWFKQEVWLFFDQLKNLIRSVENL</sequence>
<evidence type="ECO:0000313" key="2">
    <source>
        <dbReference type="Proteomes" id="UP000033475"/>
    </source>
</evidence>
<evidence type="ECO:0000313" key="1">
    <source>
        <dbReference type="EMBL" id="KJV59293.1"/>
    </source>
</evidence>
<dbReference type="AlphaFoldDB" id="A0A0F3MU41"/>
<accession>A0A0F3MU41</accession>
<name>A0A0F3MU41_RICFI</name>
<reference evidence="1 2" key="1">
    <citation type="submission" date="2015-01" db="EMBL/GenBank/DDBJ databases">
        <title>Genome Sequencing of Rickettsiales.</title>
        <authorList>
            <person name="Daugherty S.C."/>
            <person name="Su Q."/>
            <person name="Abolude K."/>
            <person name="Beier-Sexton M."/>
            <person name="Carlyon J.A."/>
            <person name="Carter R."/>
            <person name="Day N.P."/>
            <person name="Dumler S.J."/>
            <person name="Dyachenko V."/>
            <person name="Godinez A."/>
            <person name="Kurtti T.J."/>
            <person name="Lichay M."/>
            <person name="Mullins K.E."/>
            <person name="Ott S."/>
            <person name="Pappas-Brown V."/>
            <person name="Paris D.H."/>
            <person name="Patel P."/>
            <person name="Richards A.L."/>
            <person name="Sadzewicz L."/>
            <person name="Sears K."/>
            <person name="Seidman D."/>
            <person name="Sengamalay N."/>
            <person name="Stenos J."/>
            <person name="Tallon L.J."/>
            <person name="Vincent G."/>
            <person name="Fraser C.M."/>
            <person name="Munderloh U."/>
            <person name="Dunning-Hotopp J.C."/>
        </authorList>
    </citation>
    <scope>NUCLEOTIDE SEQUENCE [LARGE SCALE GENOMIC DNA]</scope>
    <source>
        <strain evidence="1 2">Pedreira</strain>
    </source>
</reference>
<protein>
    <submittedName>
        <fullName evidence="1">Uncharacterized protein</fullName>
    </submittedName>
</protein>
<proteinExistence type="predicted"/>